<dbReference type="Pfam" id="PF01379">
    <property type="entry name" value="Porphobil_deam"/>
    <property type="match status" value="1"/>
</dbReference>
<dbReference type="FunFam" id="3.40.190.10:FF:000004">
    <property type="entry name" value="Porphobilinogen deaminase"/>
    <property type="match status" value="1"/>
</dbReference>
<evidence type="ECO:0000259" key="11">
    <source>
        <dbReference type="Pfam" id="PF01379"/>
    </source>
</evidence>
<dbReference type="FunFam" id="3.40.190.10:FF:000005">
    <property type="entry name" value="Porphobilinogen deaminase"/>
    <property type="match status" value="1"/>
</dbReference>
<dbReference type="GO" id="GO:0004418">
    <property type="term" value="F:hydroxymethylbilane synthase activity"/>
    <property type="evidence" value="ECO:0007669"/>
    <property type="project" value="UniProtKB-EC"/>
</dbReference>
<gene>
    <name evidence="13" type="primary">HEM3</name>
    <name evidence="13" type="ORF">SeLEV6574_g06259</name>
</gene>
<dbReference type="InterPro" id="IPR000860">
    <property type="entry name" value="HemC"/>
</dbReference>
<dbReference type="Gene3D" id="3.30.160.40">
    <property type="entry name" value="Porphobilinogen deaminase, C-terminal domain"/>
    <property type="match status" value="1"/>
</dbReference>
<dbReference type="EC" id="2.5.1.61" evidence="5"/>
<evidence type="ECO:0000256" key="4">
    <source>
        <dbReference type="ARBA" id="ARBA00005638"/>
    </source>
</evidence>
<evidence type="ECO:0000256" key="5">
    <source>
        <dbReference type="ARBA" id="ARBA00012655"/>
    </source>
</evidence>
<dbReference type="InterPro" id="IPR022418">
    <property type="entry name" value="Porphobilinogen_deaminase_C"/>
</dbReference>
<dbReference type="InterPro" id="IPR036803">
    <property type="entry name" value="Porphobilinogen_deaminase_C_sf"/>
</dbReference>
<evidence type="ECO:0000256" key="8">
    <source>
        <dbReference type="ARBA" id="ARBA00023244"/>
    </source>
</evidence>
<evidence type="ECO:0000256" key="9">
    <source>
        <dbReference type="ARBA" id="ARBA00030685"/>
    </source>
</evidence>
<dbReference type="InterPro" id="IPR022419">
    <property type="entry name" value="Porphobilin_deaminase_cofac_BS"/>
</dbReference>
<dbReference type="Gene3D" id="3.40.190.10">
    <property type="entry name" value="Periplasmic binding protein-like II"/>
    <property type="match status" value="2"/>
</dbReference>
<evidence type="ECO:0000256" key="7">
    <source>
        <dbReference type="ARBA" id="ARBA00023133"/>
    </source>
</evidence>
<evidence type="ECO:0000256" key="2">
    <source>
        <dbReference type="ARBA" id="ARBA00002869"/>
    </source>
</evidence>
<dbReference type="PRINTS" id="PR00151">
    <property type="entry name" value="PORPHBDMNASE"/>
</dbReference>
<dbReference type="VEuPathDB" id="FungiDB:SeMB42_g03566"/>
<dbReference type="NCBIfam" id="TIGR00212">
    <property type="entry name" value="hemC"/>
    <property type="match status" value="1"/>
</dbReference>
<evidence type="ECO:0000313" key="14">
    <source>
        <dbReference type="Proteomes" id="UP000320475"/>
    </source>
</evidence>
<keyword evidence="8" id="KW-0627">Porphyrin biosynthesis</keyword>
<name>A0A507CPL7_9FUNG</name>
<dbReference type="HAMAP" id="MF_00260">
    <property type="entry name" value="Porphobil_deam"/>
    <property type="match status" value="1"/>
</dbReference>
<dbReference type="SUPFAM" id="SSF53850">
    <property type="entry name" value="Periplasmic binding protein-like II"/>
    <property type="match status" value="1"/>
</dbReference>
<dbReference type="Pfam" id="PF03900">
    <property type="entry name" value="Porphobil_deamC"/>
    <property type="match status" value="1"/>
</dbReference>
<dbReference type="GO" id="GO:0006782">
    <property type="term" value="P:protoporphyrinogen IX biosynthetic process"/>
    <property type="evidence" value="ECO:0007669"/>
    <property type="project" value="UniProtKB-UniPathway"/>
</dbReference>
<dbReference type="SUPFAM" id="SSF54782">
    <property type="entry name" value="Porphobilinogen deaminase (hydroxymethylbilane synthase), C-terminal domain"/>
    <property type="match status" value="1"/>
</dbReference>
<evidence type="ECO:0000256" key="10">
    <source>
        <dbReference type="ARBA" id="ARBA00033064"/>
    </source>
</evidence>
<dbReference type="UniPathway" id="UPA00251">
    <property type="reaction ID" value="UER00319"/>
</dbReference>
<dbReference type="GO" id="GO:0005737">
    <property type="term" value="C:cytoplasm"/>
    <property type="evidence" value="ECO:0007669"/>
    <property type="project" value="TreeGrafter"/>
</dbReference>
<accession>A0A507CPL7</accession>
<evidence type="ECO:0000256" key="1">
    <source>
        <dbReference type="ARBA" id="ARBA00001916"/>
    </source>
</evidence>
<comment type="similarity">
    <text evidence="4">Belongs to the HMBS family.</text>
</comment>
<dbReference type="Proteomes" id="UP000320475">
    <property type="component" value="Unassembled WGS sequence"/>
</dbReference>
<reference evidence="13 14" key="1">
    <citation type="journal article" date="2019" name="Sci. Rep.">
        <title>Comparative genomics of chytrid fungi reveal insights into the obligate biotrophic and pathogenic lifestyle of Synchytrium endobioticum.</title>
        <authorList>
            <person name="van de Vossenberg B.T.L.H."/>
            <person name="Warris S."/>
            <person name="Nguyen H.D.T."/>
            <person name="van Gent-Pelzer M.P.E."/>
            <person name="Joly D.L."/>
            <person name="van de Geest H.C."/>
            <person name="Bonants P.J.M."/>
            <person name="Smith D.S."/>
            <person name="Levesque C.A."/>
            <person name="van der Lee T.A.J."/>
        </authorList>
    </citation>
    <scope>NUCLEOTIDE SEQUENCE [LARGE SCALE GENOMIC DNA]</scope>
    <source>
        <strain evidence="13 14">LEV6574</strain>
    </source>
</reference>
<sequence length="381" mass="41431">MQQSVPSTADTNSAHHPCPCPPIKLAVGSRQSQLAMTQTELVVALLHQAHTNAVHIPQLQLSVHGISTTGDKVLDVALSKIGSKSLFTKELEAALHTKHVDLVVHSLKDVPTALPLGMDIGAILHREDPRDAVVMAFKLKERGIASLEQLPGGSVVGTSSLRRIAQLKRKFPGLVFQDVRGNLNTRLAKLDAQDSPFSCLILAYAGLVRLGWHSRISSVLPPEVMLYAVGQGALAIEIRADDKTTRSVVQVLDHQPTRICVSAERSFMRYLEGGCSVPLGVWSELVDTDDASHDTHSNKKRQRLTLVGSVTSLDGAEEFKETAFRYITPSDSTSLQISQAEDLGIRLARKLEGLGVHRILDDIKKDRENIEPANTAPSKSI</sequence>
<dbReference type="InterPro" id="IPR022417">
    <property type="entry name" value="Porphobilin_deaminase_N"/>
</dbReference>
<protein>
    <recommendedName>
        <fullName evidence="5">hydroxymethylbilane synthase</fullName>
        <ecNumber evidence="5">2.5.1.61</ecNumber>
    </recommendedName>
    <alternativeName>
        <fullName evidence="10">Hydroxymethylbilane synthase</fullName>
    </alternativeName>
    <alternativeName>
        <fullName evidence="9">Pre-uroporphyrinogen synthase</fullName>
    </alternativeName>
</protein>
<dbReference type="AlphaFoldDB" id="A0A507CPL7"/>
<dbReference type="PANTHER" id="PTHR11557:SF0">
    <property type="entry name" value="PORPHOBILINOGEN DEAMINASE"/>
    <property type="match status" value="1"/>
</dbReference>
<comment type="pathway">
    <text evidence="3">Porphyrin-containing compound metabolism; protoporphyrin-IX biosynthesis; coproporphyrinogen-III from 5-aminolevulinate: step 2/4.</text>
</comment>
<feature type="domain" description="Porphobilinogen deaminase N-terminal" evidence="11">
    <location>
        <begin position="25"/>
        <end position="246"/>
    </location>
</feature>
<proteinExistence type="inferred from homology"/>
<dbReference type="EMBL" id="QEAM01000342">
    <property type="protein sequence ID" value="TPX41082.1"/>
    <property type="molecule type" value="Genomic_DNA"/>
</dbReference>
<organism evidence="13 14">
    <name type="scientific">Synchytrium endobioticum</name>
    <dbReference type="NCBI Taxonomy" id="286115"/>
    <lineage>
        <taxon>Eukaryota</taxon>
        <taxon>Fungi</taxon>
        <taxon>Fungi incertae sedis</taxon>
        <taxon>Chytridiomycota</taxon>
        <taxon>Chytridiomycota incertae sedis</taxon>
        <taxon>Chytridiomycetes</taxon>
        <taxon>Synchytriales</taxon>
        <taxon>Synchytriaceae</taxon>
        <taxon>Synchytrium</taxon>
    </lineage>
</organism>
<feature type="domain" description="Porphobilinogen deaminase C-terminal" evidence="12">
    <location>
        <begin position="259"/>
        <end position="352"/>
    </location>
</feature>
<dbReference type="PROSITE" id="PS00533">
    <property type="entry name" value="PORPHOBILINOGEN_DEAM"/>
    <property type="match status" value="1"/>
</dbReference>
<dbReference type="PANTHER" id="PTHR11557">
    <property type="entry name" value="PORPHOBILINOGEN DEAMINASE"/>
    <property type="match status" value="1"/>
</dbReference>
<comment type="caution">
    <text evidence="13">The sequence shown here is derived from an EMBL/GenBank/DDBJ whole genome shotgun (WGS) entry which is preliminary data.</text>
</comment>
<comment type="cofactor">
    <cofactor evidence="1">
        <name>dipyrromethane</name>
        <dbReference type="ChEBI" id="CHEBI:60342"/>
    </cofactor>
</comment>
<keyword evidence="7" id="KW-0350">Heme biosynthesis</keyword>
<evidence type="ECO:0000259" key="12">
    <source>
        <dbReference type="Pfam" id="PF03900"/>
    </source>
</evidence>
<evidence type="ECO:0000256" key="6">
    <source>
        <dbReference type="ARBA" id="ARBA00022679"/>
    </source>
</evidence>
<dbReference type="CDD" id="cd13645">
    <property type="entry name" value="PBP2_HuPBGD_like"/>
    <property type="match status" value="1"/>
</dbReference>
<comment type="function">
    <text evidence="2">Tetrapolymerization of the monopyrrole PBG into the hydroxymethylbilane pre-uroporphyrinogen in several discrete steps.</text>
</comment>
<dbReference type="OrthoDB" id="564646at2759"/>
<evidence type="ECO:0000256" key="3">
    <source>
        <dbReference type="ARBA" id="ARBA00004735"/>
    </source>
</evidence>
<keyword evidence="6" id="KW-0808">Transferase</keyword>
<evidence type="ECO:0000313" key="13">
    <source>
        <dbReference type="EMBL" id="TPX41082.1"/>
    </source>
</evidence>